<dbReference type="EnsemblMetazoa" id="PPA38102.1">
    <property type="protein sequence ID" value="PPA38102.1"/>
    <property type="gene ID" value="WBGene00276471"/>
</dbReference>
<name>A0A2A6CIP3_PRIPA</name>
<reference evidence="2" key="1">
    <citation type="journal article" date="2008" name="Nat. Genet.">
        <title>The Pristionchus pacificus genome provides a unique perspective on nematode lifestyle and parasitism.</title>
        <authorList>
            <person name="Dieterich C."/>
            <person name="Clifton S.W."/>
            <person name="Schuster L.N."/>
            <person name="Chinwalla A."/>
            <person name="Delehaunty K."/>
            <person name="Dinkelacker I."/>
            <person name="Fulton L."/>
            <person name="Fulton R."/>
            <person name="Godfrey J."/>
            <person name="Minx P."/>
            <person name="Mitreva M."/>
            <person name="Roeseler W."/>
            <person name="Tian H."/>
            <person name="Witte H."/>
            <person name="Yang S.P."/>
            <person name="Wilson R.K."/>
            <person name="Sommer R.J."/>
        </authorList>
    </citation>
    <scope>NUCLEOTIDE SEQUENCE [LARGE SCALE GENOMIC DNA]</scope>
    <source>
        <strain evidence="2">PS312</strain>
    </source>
</reference>
<dbReference type="AlphaFoldDB" id="A0A2A6CIP3"/>
<dbReference type="Proteomes" id="UP000005239">
    <property type="component" value="Unassembled WGS sequence"/>
</dbReference>
<gene>
    <name evidence="1" type="primary">WBGene00276471</name>
</gene>
<keyword evidence="2" id="KW-1185">Reference proteome</keyword>
<evidence type="ECO:0000313" key="1">
    <source>
        <dbReference type="EnsemblMetazoa" id="PPA38102.1"/>
    </source>
</evidence>
<evidence type="ECO:0000313" key="2">
    <source>
        <dbReference type="Proteomes" id="UP000005239"/>
    </source>
</evidence>
<accession>A0A8R1UVJ1</accession>
<reference evidence="1" key="2">
    <citation type="submission" date="2022-06" db="UniProtKB">
        <authorList>
            <consortium name="EnsemblMetazoa"/>
        </authorList>
    </citation>
    <scope>IDENTIFICATION</scope>
    <source>
        <strain evidence="1">PS312</strain>
    </source>
</reference>
<proteinExistence type="predicted"/>
<protein>
    <submittedName>
        <fullName evidence="1">Uncharacterized protein</fullName>
    </submittedName>
</protein>
<organism evidence="1 2">
    <name type="scientific">Pristionchus pacificus</name>
    <name type="common">Parasitic nematode worm</name>
    <dbReference type="NCBI Taxonomy" id="54126"/>
    <lineage>
        <taxon>Eukaryota</taxon>
        <taxon>Metazoa</taxon>
        <taxon>Ecdysozoa</taxon>
        <taxon>Nematoda</taxon>
        <taxon>Chromadorea</taxon>
        <taxon>Rhabditida</taxon>
        <taxon>Rhabditina</taxon>
        <taxon>Diplogasteromorpha</taxon>
        <taxon>Diplogasteroidea</taxon>
        <taxon>Neodiplogasteridae</taxon>
        <taxon>Pristionchus</taxon>
    </lineage>
</organism>
<sequence>MLGDFTLVDVLDRDMKCFQLENGTIFRFKKSEPQQLLFKETDDFSSTIISVVLPDGKIEQMTAPHNRLYFNTDARKVYCVEKYQVCAVFFLRDLNE</sequence>
<accession>A0A2A6CIP3</accession>